<keyword evidence="3" id="KW-1185">Reference proteome</keyword>
<organism evidence="2 3">
    <name type="scientific">Penicillium rubens (strain ATCC 28089 / DSM 1075 / NRRL 1951 / Wisconsin 54-1255)</name>
    <name type="common">Penicillium chrysogenum</name>
    <dbReference type="NCBI Taxonomy" id="500485"/>
    <lineage>
        <taxon>Eukaryota</taxon>
        <taxon>Fungi</taxon>
        <taxon>Dikarya</taxon>
        <taxon>Ascomycota</taxon>
        <taxon>Pezizomycotina</taxon>
        <taxon>Eurotiomycetes</taxon>
        <taxon>Eurotiomycetidae</taxon>
        <taxon>Eurotiales</taxon>
        <taxon>Aspergillaceae</taxon>
        <taxon>Penicillium</taxon>
        <taxon>Penicillium chrysogenum species complex</taxon>
    </lineage>
</organism>
<dbReference type="AlphaFoldDB" id="B6HGW1"/>
<dbReference type="HOGENOM" id="CLU_1759419_0_0_1"/>
<evidence type="ECO:0000313" key="2">
    <source>
        <dbReference type="EMBL" id="CAP86650.1"/>
    </source>
</evidence>
<sequence>MEKVEDSPAEDPASPWDSSSSQYPLGDYCSVHFCNRTLLCSVPTVLTYFCATDSQPHEGMKESHRWPRQSVRLGAIEIVSYRNEVGQRRPDPRTIDPRSEEAKHRPYTFASLGKRLEFACPCHIICPRLHPVLFPLALSIGALSYTFV</sequence>
<evidence type="ECO:0000313" key="3">
    <source>
        <dbReference type="Proteomes" id="UP000000724"/>
    </source>
</evidence>
<accession>B6HGW1</accession>
<protein>
    <submittedName>
        <fullName evidence="2">Uncharacterized protein</fullName>
    </submittedName>
</protein>
<name>B6HGW1_PENRW</name>
<feature type="region of interest" description="Disordered" evidence="1">
    <location>
        <begin position="1"/>
        <end position="21"/>
    </location>
</feature>
<proteinExistence type="predicted"/>
<gene>
    <name evidence="2" type="ORF">Pc20g13210</name>
    <name evidence="2" type="ORF">PCH_Pc20g13210</name>
</gene>
<dbReference type="OrthoDB" id="10353681at2759"/>
<evidence type="ECO:0000256" key="1">
    <source>
        <dbReference type="SAM" id="MobiDB-lite"/>
    </source>
</evidence>
<dbReference type="EMBL" id="AM920435">
    <property type="protein sequence ID" value="CAP86650.1"/>
    <property type="molecule type" value="Genomic_DNA"/>
</dbReference>
<dbReference type="Proteomes" id="UP000000724">
    <property type="component" value="Contig Pc00c20"/>
</dbReference>
<reference evidence="2 3" key="1">
    <citation type="journal article" date="2008" name="Nat. Biotechnol.">
        <title>Genome sequencing and analysis of the filamentous fungus Penicillium chrysogenum.</title>
        <authorList>
            <person name="van den Berg M.A."/>
            <person name="Albang R."/>
            <person name="Albermann K."/>
            <person name="Badger J.H."/>
            <person name="Daran J.-M."/>
            <person name="Driessen A.J.M."/>
            <person name="Garcia-Estrada C."/>
            <person name="Fedorova N.D."/>
            <person name="Harris D.M."/>
            <person name="Heijne W.H.M."/>
            <person name="Joardar V.S."/>
            <person name="Kiel J.A.K.W."/>
            <person name="Kovalchuk A."/>
            <person name="Martin J.F."/>
            <person name="Nierman W.C."/>
            <person name="Nijland J.G."/>
            <person name="Pronk J.T."/>
            <person name="Roubos J.A."/>
            <person name="van der Klei I.J."/>
            <person name="van Peij N.N.M.E."/>
            <person name="Veenhuis M."/>
            <person name="von Doehren H."/>
            <person name="Wagner C."/>
            <person name="Wortman J.R."/>
            <person name="Bovenberg R.A.L."/>
        </authorList>
    </citation>
    <scope>NUCLEOTIDE SEQUENCE [LARGE SCALE GENOMIC DNA]</scope>
    <source>
        <strain evidence="3">ATCC 28089 / DSM 1075 / NRRL 1951 / Wisconsin 54-1255</strain>
    </source>
</reference>
<dbReference type="VEuPathDB" id="FungiDB:PCH_Pc20g13210"/>